<accession>A0ABQ7PRR6</accession>
<keyword evidence="4" id="KW-0540">Nuclease</keyword>
<dbReference type="InterPro" id="IPR041373">
    <property type="entry name" value="RT_RNaseH"/>
</dbReference>
<evidence type="ECO:0000256" key="3">
    <source>
        <dbReference type="ARBA" id="ARBA00022695"/>
    </source>
</evidence>
<dbReference type="SUPFAM" id="SSF53098">
    <property type="entry name" value="Ribonuclease H-like"/>
    <property type="match status" value="1"/>
</dbReference>
<comment type="caution">
    <text evidence="9">The sequence shown here is derived from an EMBL/GenBank/DDBJ whole genome shotgun (WGS) entry which is preliminary data.</text>
</comment>
<organism evidence="9 10">
    <name type="scientific">Plutella xylostella</name>
    <name type="common">Diamondback moth</name>
    <name type="synonym">Plutella maculipennis</name>
    <dbReference type="NCBI Taxonomy" id="51655"/>
    <lineage>
        <taxon>Eukaryota</taxon>
        <taxon>Metazoa</taxon>
        <taxon>Ecdysozoa</taxon>
        <taxon>Arthropoda</taxon>
        <taxon>Hexapoda</taxon>
        <taxon>Insecta</taxon>
        <taxon>Pterygota</taxon>
        <taxon>Neoptera</taxon>
        <taxon>Endopterygota</taxon>
        <taxon>Lepidoptera</taxon>
        <taxon>Glossata</taxon>
        <taxon>Ditrysia</taxon>
        <taxon>Yponomeutoidea</taxon>
        <taxon>Plutellidae</taxon>
        <taxon>Plutella</taxon>
    </lineage>
</organism>
<dbReference type="EC" id="2.7.7.49" evidence="1"/>
<proteinExistence type="predicted"/>
<dbReference type="Pfam" id="PF00665">
    <property type="entry name" value="rve"/>
    <property type="match status" value="1"/>
</dbReference>
<dbReference type="PANTHER" id="PTHR37984:SF5">
    <property type="entry name" value="PROTEIN NYNRIN-LIKE"/>
    <property type="match status" value="1"/>
</dbReference>
<gene>
    <name evidence="9" type="ORF">JYU34_021962</name>
</gene>
<dbReference type="EMBL" id="JAHIBW010000030">
    <property type="protein sequence ID" value="KAG7295678.1"/>
    <property type="molecule type" value="Genomic_DNA"/>
</dbReference>
<dbReference type="CDD" id="cd09274">
    <property type="entry name" value="RNase_HI_RT_Ty3"/>
    <property type="match status" value="1"/>
</dbReference>
<dbReference type="InterPro" id="IPR036397">
    <property type="entry name" value="RNaseH_sf"/>
</dbReference>
<evidence type="ECO:0000256" key="6">
    <source>
        <dbReference type="ARBA" id="ARBA00022801"/>
    </source>
</evidence>
<feature type="domain" description="Integrase catalytic" evidence="8">
    <location>
        <begin position="240"/>
        <end position="397"/>
    </location>
</feature>
<dbReference type="Proteomes" id="UP000823941">
    <property type="component" value="Chromosome 30"/>
</dbReference>
<keyword evidence="10" id="KW-1185">Reference proteome</keyword>
<name>A0ABQ7PRR6_PLUXY</name>
<evidence type="ECO:0000313" key="10">
    <source>
        <dbReference type="Proteomes" id="UP000823941"/>
    </source>
</evidence>
<evidence type="ECO:0000256" key="5">
    <source>
        <dbReference type="ARBA" id="ARBA00022759"/>
    </source>
</evidence>
<dbReference type="Gene3D" id="3.30.420.10">
    <property type="entry name" value="Ribonuclease H-like superfamily/Ribonuclease H"/>
    <property type="match status" value="1"/>
</dbReference>
<dbReference type="InterPro" id="IPR043502">
    <property type="entry name" value="DNA/RNA_pol_sf"/>
</dbReference>
<evidence type="ECO:0000256" key="1">
    <source>
        <dbReference type="ARBA" id="ARBA00012493"/>
    </source>
</evidence>
<evidence type="ECO:0000259" key="8">
    <source>
        <dbReference type="PROSITE" id="PS50994"/>
    </source>
</evidence>
<dbReference type="Gene3D" id="1.10.340.70">
    <property type="match status" value="1"/>
</dbReference>
<keyword evidence="6" id="KW-0378">Hydrolase</keyword>
<dbReference type="InterPro" id="IPR012337">
    <property type="entry name" value="RNaseH-like_sf"/>
</dbReference>
<dbReference type="Pfam" id="PF17917">
    <property type="entry name" value="RT_RNaseH"/>
    <property type="match status" value="1"/>
</dbReference>
<dbReference type="PANTHER" id="PTHR37984">
    <property type="entry name" value="PROTEIN CBG26694"/>
    <property type="match status" value="1"/>
</dbReference>
<evidence type="ECO:0000256" key="7">
    <source>
        <dbReference type="ARBA" id="ARBA00022918"/>
    </source>
</evidence>
<dbReference type="Pfam" id="PF17921">
    <property type="entry name" value="Integrase_H2C2"/>
    <property type="match status" value="1"/>
</dbReference>
<evidence type="ECO:0000313" key="9">
    <source>
        <dbReference type="EMBL" id="KAG7295678.1"/>
    </source>
</evidence>
<evidence type="ECO:0000256" key="2">
    <source>
        <dbReference type="ARBA" id="ARBA00022679"/>
    </source>
</evidence>
<keyword evidence="5" id="KW-0255">Endonuclease</keyword>
<protein>
    <recommendedName>
        <fullName evidence="1">RNA-directed DNA polymerase</fullName>
        <ecNumber evidence="1">2.7.7.49</ecNumber>
    </recommendedName>
</protein>
<keyword evidence="2" id="KW-0808">Transferase</keyword>
<reference evidence="9 10" key="1">
    <citation type="submission" date="2021-06" db="EMBL/GenBank/DDBJ databases">
        <title>A haploid diamondback moth (Plutella xylostella L.) genome assembly resolves 31 chromosomes and identifies a diamide resistance mutation.</title>
        <authorList>
            <person name="Ward C.M."/>
            <person name="Perry K.D."/>
            <person name="Baker G."/>
            <person name="Powis K."/>
            <person name="Heckel D.G."/>
            <person name="Baxter S.W."/>
        </authorList>
    </citation>
    <scope>NUCLEOTIDE SEQUENCE [LARGE SCALE GENOMIC DNA]</scope>
    <source>
        <strain evidence="9 10">LV</strain>
        <tissue evidence="9">Single pupa</tissue>
    </source>
</reference>
<dbReference type="InterPro" id="IPR001584">
    <property type="entry name" value="Integrase_cat-core"/>
</dbReference>
<keyword evidence="7" id="KW-0695">RNA-directed DNA polymerase</keyword>
<dbReference type="PROSITE" id="PS50994">
    <property type="entry name" value="INTEGRASE"/>
    <property type="match status" value="1"/>
</dbReference>
<dbReference type="InterPro" id="IPR050951">
    <property type="entry name" value="Retrovirus_Pol_polyprotein"/>
</dbReference>
<keyword evidence="3" id="KW-0548">Nucleotidyltransferase</keyword>
<sequence length="489" mass="56614">MKYPTIEKEALAIIFGVTKFYEYLFARTFELETDNSALVRIFGPKKGIPKMACKRLQHWAIFLSGFNYCIRHINSKNNPADYLSRYPVNDKSNYKHPLLDCSELSVINYMSLSNFESVNWKDIAKETSKCVLLSTIMRYCIDGWPDKSKLSKDLKPFFDRKNELTIDQGCLLWGFRVVIPEALQNLIMNELHSSHFGINRMKQIARSYFWWPTVDKEISNITSSCLICLENRNAPEKAPLSTWPCSESVWERLHADFLGPIYGKMFLVIVDSYSKWPEVFLMSNITAGKTISIFKDVYTRFGYPLHLVVDNGPTWTSNEFKEFCNITGVKMSFTPPYHPATNGAAERFVQTFKNHVKKIVDSGHNLEYATNLFLFDYRTSVNRTTGVSPAKLLFGRELRSRFSLLRPQPISTRLQMHNEKLKQYYQGSRSVLFNVGEKVMIRDYRNKAKKWILGQVQECLTPGVTYMVEAQGRVVKRHVNQMLKCSVTI</sequence>
<dbReference type="SUPFAM" id="SSF56672">
    <property type="entry name" value="DNA/RNA polymerases"/>
    <property type="match status" value="1"/>
</dbReference>
<dbReference type="InterPro" id="IPR041588">
    <property type="entry name" value="Integrase_H2C2"/>
</dbReference>
<evidence type="ECO:0000256" key="4">
    <source>
        <dbReference type="ARBA" id="ARBA00022722"/>
    </source>
</evidence>